<name>A0A368JVU9_9HYPH</name>
<comment type="cofactor">
    <cofactor evidence="1">
        <name>L-ascorbate</name>
        <dbReference type="ChEBI" id="CHEBI:38290"/>
    </cofactor>
</comment>
<dbReference type="PROSITE" id="PS51471">
    <property type="entry name" value="FE2OG_OXY"/>
    <property type="match status" value="1"/>
</dbReference>
<dbReference type="GO" id="GO:0006879">
    <property type="term" value="P:intracellular iron ion homeostasis"/>
    <property type="evidence" value="ECO:0007669"/>
    <property type="project" value="TreeGrafter"/>
</dbReference>
<sequence length="208" mass="23122">LQKIRAHLLETSEWQDGRSTAGWKAREVKNNEQLPTEAQGLSALHSTITDALMRDPAFIMAARPKTILPPLFSHYGPGMAYGDHIDDPMIKGVRTDLSLTLFISEPDSYVGGELVIETTSGIEKVKFSAGDALLYPSTSLHRVDPVQSGSRLVAVTWIRSIIRDAGAREILLDLDLARQELFRQHGSSREFDLISKSVANLIRRWGED</sequence>
<dbReference type="NCBIfam" id="NF003974">
    <property type="entry name" value="PRK05467.1-3"/>
    <property type="match status" value="1"/>
</dbReference>
<evidence type="ECO:0000313" key="8">
    <source>
        <dbReference type="EMBL" id="RCS21299.1"/>
    </source>
</evidence>
<dbReference type="InterPro" id="IPR005123">
    <property type="entry name" value="Oxoglu/Fe-dep_dioxygenase_dom"/>
</dbReference>
<dbReference type="AlphaFoldDB" id="A0A368JVU9"/>
<dbReference type="NCBIfam" id="NF003975">
    <property type="entry name" value="PRK05467.1-4"/>
    <property type="match status" value="1"/>
</dbReference>
<comment type="caution">
    <text evidence="8">The sequence shown here is derived from an EMBL/GenBank/DDBJ whole genome shotgun (WGS) entry which is preliminary data.</text>
</comment>
<dbReference type="Gene3D" id="2.60.120.620">
    <property type="entry name" value="q2cbj1_9rhob like domain"/>
    <property type="match status" value="1"/>
</dbReference>
<dbReference type="InterPro" id="IPR044862">
    <property type="entry name" value="Pro_4_hyd_alph_FE2OG_OXY"/>
</dbReference>
<keyword evidence="4 8" id="KW-0223">Dioxygenase</keyword>
<feature type="non-terminal residue" evidence="8">
    <location>
        <position position="1"/>
    </location>
</feature>
<dbReference type="PANTHER" id="PTHR41536">
    <property type="entry name" value="PKHD-TYPE HYDROXYLASE YBIX"/>
    <property type="match status" value="1"/>
</dbReference>
<dbReference type="InterPro" id="IPR006620">
    <property type="entry name" value="Pro_4_hyd_alph"/>
</dbReference>
<evidence type="ECO:0000256" key="2">
    <source>
        <dbReference type="ARBA" id="ARBA00022723"/>
    </source>
</evidence>
<dbReference type="EMBL" id="QOZG01000101">
    <property type="protein sequence ID" value="RCS21299.1"/>
    <property type="molecule type" value="Genomic_DNA"/>
</dbReference>
<organism evidence="8 9">
    <name type="scientific">Phyllobacterium salinisoli</name>
    <dbReference type="NCBI Taxonomy" id="1899321"/>
    <lineage>
        <taxon>Bacteria</taxon>
        <taxon>Pseudomonadati</taxon>
        <taxon>Pseudomonadota</taxon>
        <taxon>Alphaproteobacteria</taxon>
        <taxon>Hyphomicrobiales</taxon>
        <taxon>Phyllobacteriaceae</taxon>
        <taxon>Phyllobacterium</taxon>
    </lineage>
</organism>
<dbReference type="PANTHER" id="PTHR41536:SF1">
    <property type="entry name" value="PKHD-TYPE HYDROXYLASE YBIX"/>
    <property type="match status" value="1"/>
</dbReference>
<keyword evidence="5" id="KW-0560">Oxidoreductase</keyword>
<evidence type="ECO:0000259" key="7">
    <source>
        <dbReference type="PROSITE" id="PS51471"/>
    </source>
</evidence>
<evidence type="ECO:0000313" key="9">
    <source>
        <dbReference type="Proteomes" id="UP000253420"/>
    </source>
</evidence>
<feature type="domain" description="Fe2OG dioxygenase" evidence="7">
    <location>
        <begin position="66"/>
        <end position="160"/>
    </location>
</feature>
<dbReference type="HAMAP" id="MF_00657">
    <property type="entry name" value="Hydroxyl_YbiX"/>
    <property type="match status" value="1"/>
</dbReference>
<accession>A0A368JVU9</accession>
<proteinExistence type="inferred from homology"/>
<evidence type="ECO:0000256" key="5">
    <source>
        <dbReference type="ARBA" id="ARBA00023002"/>
    </source>
</evidence>
<keyword evidence="2" id="KW-0479">Metal-binding</keyword>
<evidence type="ECO:0000256" key="3">
    <source>
        <dbReference type="ARBA" id="ARBA00022896"/>
    </source>
</evidence>
<dbReference type="GO" id="GO:0005506">
    <property type="term" value="F:iron ion binding"/>
    <property type="evidence" value="ECO:0007669"/>
    <property type="project" value="InterPro"/>
</dbReference>
<dbReference type="RefSeq" id="WP_114443060.1">
    <property type="nucleotide sequence ID" value="NZ_QOZG01000101.1"/>
</dbReference>
<keyword evidence="6" id="KW-0408">Iron</keyword>
<dbReference type="InterPro" id="IPR023550">
    <property type="entry name" value="PKHD_hydroxylase"/>
</dbReference>
<dbReference type="Pfam" id="PF13640">
    <property type="entry name" value="2OG-FeII_Oxy_3"/>
    <property type="match status" value="1"/>
</dbReference>
<dbReference type="OrthoDB" id="9812472at2"/>
<dbReference type="Proteomes" id="UP000253420">
    <property type="component" value="Unassembled WGS sequence"/>
</dbReference>
<dbReference type="Gene3D" id="4.10.860.20">
    <property type="entry name" value="Rabenosyn, Rab binding domain"/>
    <property type="match status" value="1"/>
</dbReference>
<dbReference type="GO" id="GO:0006974">
    <property type="term" value="P:DNA damage response"/>
    <property type="evidence" value="ECO:0007669"/>
    <property type="project" value="TreeGrafter"/>
</dbReference>
<evidence type="ECO:0000256" key="6">
    <source>
        <dbReference type="ARBA" id="ARBA00023004"/>
    </source>
</evidence>
<evidence type="ECO:0000256" key="1">
    <source>
        <dbReference type="ARBA" id="ARBA00001961"/>
    </source>
</evidence>
<gene>
    <name evidence="8" type="ORF">DUT91_25100</name>
</gene>
<dbReference type="GO" id="GO:0016706">
    <property type="term" value="F:2-oxoglutarate-dependent dioxygenase activity"/>
    <property type="evidence" value="ECO:0007669"/>
    <property type="project" value="InterPro"/>
</dbReference>
<dbReference type="GO" id="GO:0031418">
    <property type="term" value="F:L-ascorbic acid binding"/>
    <property type="evidence" value="ECO:0007669"/>
    <property type="project" value="UniProtKB-KW"/>
</dbReference>
<dbReference type="SMART" id="SM00702">
    <property type="entry name" value="P4Hc"/>
    <property type="match status" value="1"/>
</dbReference>
<protein>
    <submittedName>
        <fullName evidence="8">Fe2+-dependent dioxygenase</fullName>
    </submittedName>
</protein>
<reference evidence="8 9" key="1">
    <citation type="submission" date="2018-07" db="EMBL/GenBank/DDBJ databases">
        <title>The draft genome of Phyllobacterium salinisoli.</title>
        <authorList>
            <person name="Liu L."/>
            <person name="Li L."/>
            <person name="Zhang X."/>
            <person name="Liang L."/>
        </authorList>
    </citation>
    <scope>NUCLEOTIDE SEQUENCE [LARGE SCALE GENOMIC DNA]</scope>
    <source>
        <strain evidence="8 9">LLAN61</strain>
    </source>
</reference>
<evidence type="ECO:0000256" key="4">
    <source>
        <dbReference type="ARBA" id="ARBA00022964"/>
    </source>
</evidence>
<keyword evidence="3" id="KW-0847">Vitamin C</keyword>
<keyword evidence="9" id="KW-1185">Reference proteome</keyword>